<organism evidence="1 2">
    <name type="scientific">Cyanobium gracile (strain ATCC 27147 / PCC 6307)</name>
    <dbReference type="NCBI Taxonomy" id="292564"/>
    <lineage>
        <taxon>Bacteria</taxon>
        <taxon>Bacillati</taxon>
        <taxon>Cyanobacteriota</taxon>
        <taxon>Cyanophyceae</taxon>
        <taxon>Synechococcales</taxon>
        <taxon>Prochlorococcaceae</taxon>
        <taxon>Cyanobium</taxon>
    </lineage>
</organism>
<name>K9PC29_CYAGP</name>
<dbReference type="Proteomes" id="UP000010388">
    <property type="component" value="Chromosome"/>
</dbReference>
<sequence length="61" mass="6809">MCELFLSGVDTLWADYVLAVAVFGVHLWFTERTGDWGVVLGNHPISVELSRYAADCKPQHS</sequence>
<reference evidence="2" key="1">
    <citation type="journal article" date="2013" name="Proc. Natl. Acad. Sci. U.S.A.">
        <title>Improving the coverage of the cyanobacterial phylum using diversity-driven genome sequencing.</title>
        <authorList>
            <person name="Shih P.M."/>
            <person name="Wu D."/>
            <person name="Latifi A."/>
            <person name="Axen S.D."/>
            <person name="Fewer D.P."/>
            <person name="Talla E."/>
            <person name="Calteau A."/>
            <person name="Cai F."/>
            <person name="Tandeau de Marsac N."/>
            <person name="Rippka R."/>
            <person name="Herdman M."/>
            <person name="Sivonen K."/>
            <person name="Coursin T."/>
            <person name="Laurent T."/>
            <person name="Goodwin L."/>
            <person name="Nolan M."/>
            <person name="Davenport K.W."/>
            <person name="Han C.S."/>
            <person name="Rubin E.M."/>
            <person name="Eisen J.A."/>
            <person name="Woyke T."/>
            <person name="Gugger M."/>
            <person name="Kerfeld C.A."/>
        </authorList>
    </citation>
    <scope>NUCLEOTIDE SEQUENCE [LARGE SCALE GENOMIC DNA]</scope>
    <source>
        <strain evidence="2">ATCC 27147 / PCC 6307</strain>
    </source>
</reference>
<dbReference type="STRING" id="292564.Cyagr_3052"/>
<dbReference type="HOGENOM" id="CLU_2914794_0_0_3"/>
<accession>K9PC29</accession>
<dbReference type="AlphaFoldDB" id="K9PC29"/>
<gene>
    <name evidence="1" type="ordered locus">Cyagr_3052</name>
</gene>
<evidence type="ECO:0000313" key="1">
    <source>
        <dbReference type="EMBL" id="AFY30134.1"/>
    </source>
</evidence>
<dbReference type="EMBL" id="CP003495">
    <property type="protein sequence ID" value="AFY30134.1"/>
    <property type="molecule type" value="Genomic_DNA"/>
</dbReference>
<proteinExistence type="predicted"/>
<evidence type="ECO:0000313" key="2">
    <source>
        <dbReference type="Proteomes" id="UP000010388"/>
    </source>
</evidence>
<dbReference type="KEGG" id="cgc:Cyagr_3052"/>
<protein>
    <submittedName>
        <fullName evidence="1">Uncharacterized protein</fullName>
    </submittedName>
</protein>